<reference evidence="3 4" key="1">
    <citation type="submission" date="2016-12" db="EMBL/GenBank/DDBJ databases">
        <authorList>
            <person name="Song W.-J."/>
            <person name="Kurnit D.M."/>
        </authorList>
    </citation>
    <scope>NUCLEOTIDE SEQUENCE [LARGE SCALE GENOMIC DNA]</scope>
    <source>
        <strain evidence="3 4">DSM 19599</strain>
    </source>
</reference>
<evidence type="ECO:0000256" key="1">
    <source>
        <dbReference type="SAM" id="Phobius"/>
    </source>
</evidence>
<keyword evidence="1" id="KW-1133">Transmembrane helix</keyword>
<feature type="transmembrane region" description="Helical" evidence="1">
    <location>
        <begin position="25"/>
        <end position="46"/>
    </location>
</feature>
<name>A0A1M7ZH60_9HYPH</name>
<evidence type="ECO:0000259" key="2">
    <source>
        <dbReference type="Pfam" id="PF13387"/>
    </source>
</evidence>
<protein>
    <recommendedName>
        <fullName evidence="2">Lnb N-terminal periplasmic domain-containing protein</fullName>
    </recommendedName>
</protein>
<dbReference type="AlphaFoldDB" id="A0A1M7ZH60"/>
<organism evidence="3 4">
    <name type="scientific">Pseudoxanthobacter soli DSM 19599</name>
    <dbReference type="NCBI Taxonomy" id="1123029"/>
    <lineage>
        <taxon>Bacteria</taxon>
        <taxon>Pseudomonadati</taxon>
        <taxon>Pseudomonadota</taxon>
        <taxon>Alphaproteobacteria</taxon>
        <taxon>Hyphomicrobiales</taxon>
        <taxon>Segnochrobactraceae</taxon>
        <taxon>Pseudoxanthobacter</taxon>
    </lineage>
</organism>
<keyword evidence="1" id="KW-0472">Membrane</keyword>
<keyword evidence="4" id="KW-1185">Reference proteome</keyword>
<keyword evidence="1" id="KW-0812">Transmembrane</keyword>
<dbReference type="InterPro" id="IPR025178">
    <property type="entry name" value="Lnb_N"/>
</dbReference>
<accession>A0A1M7ZH60</accession>
<dbReference type="STRING" id="1123029.SAMN02745172_01629"/>
<sequence length="322" mass="35489">MAIGIAGSGLWGGFGLFYRLPLPDWTRVALAVLWACLAVAALVALLRGHYWPVAVYAAAFLCVGLWWVSLKAPAEANWQPDVARAATATIKGSRLTIHGVRNFDWITPTEAVEKWEDRSYDLDAVTGVDLFFSYWSGPAIAHVIVSFTFANSPPLAFSIETRKTVGQAYSTIAGFFKSYGLVIIAADERDMIRLRTNVRGEDVRLYRLGIGQPNARRLLVAYAEALNRLAAEPKFYNTLRDNCTTLAFGYAAGIWPELAFDWRVLLPGYGPDYAYEIKAVDTSIPLAELKERARIGPAAQAADADPDFSARIREGVPRPLVE</sequence>
<dbReference type="EMBL" id="FRXO01000003">
    <property type="protein sequence ID" value="SHO64204.1"/>
    <property type="molecule type" value="Genomic_DNA"/>
</dbReference>
<proteinExistence type="predicted"/>
<evidence type="ECO:0000313" key="4">
    <source>
        <dbReference type="Proteomes" id="UP000186406"/>
    </source>
</evidence>
<gene>
    <name evidence="3" type="ORF">SAMN02745172_01629</name>
</gene>
<dbReference type="Pfam" id="PF13387">
    <property type="entry name" value="Lnb_N"/>
    <property type="match status" value="1"/>
</dbReference>
<feature type="domain" description="Lnb N-terminal periplasmic" evidence="2">
    <location>
        <begin position="112"/>
        <end position="267"/>
    </location>
</feature>
<dbReference type="Proteomes" id="UP000186406">
    <property type="component" value="Unassembled WGS sequence"/>
</dbReference>
<evidence type="ECO:0000313" key="3">
    <source>
        <dbReference type="EMBL" id="SHO64204.1"/>
    </source>
</evidence>
<feature type="transmembrane region" description="Helical" evidence="1">
    <location>
        <begin position="53"/>
        <end position="70"/>
    </location>
</feature>
<dbReference type="RefSeq" id="WP_073628203.1">
    <property type="nucleotide sequence ID" value="NZ_FRXO01000003.1"/>
</dbReference>